<name>A0A8H4RTH2_9HELO</name>
<dbReference type="AlphaFoldDB" id="A0A8H4RTH2"/>
<sequence>MKTATYLLTFFASATIALASPKVEHGRAAWVLPLVERAELSTRTLRCPSDPALQQCLLQSGAYCCGVDGEICGLTQSPALLEEKCGFGSTDCFCEALKEVRAPQDTGVDSLTRNATAQNAGQDDNSTTMDMSPPTTVYSPPPTGTGLPTITPENTLSTVTGVSSVSGITLSDGSSTLIIIPESTSTSSSFPGSSATQSNLTITLTSSTSIESATPKSTSTVLATTFTALSTETGPSTALTTASSTSKATFTATASSSSSAKPQSNNSNPRVAPGGILFANFVAVILGMIIAF</sequence>
<evidence type="ECO:0000256" key="2">
    <source>
        <dbReference type="SAM" id="Phobius"/>
    </source>
</evidence>
<accession>A0A8H4RTH2</accession>
<keyword evidence="2" id="KW-0472">Membrane</keyword>
<keyword evidence="2" id="KW-0812">Transmembrane</keyword>
<feature type="compositionally biased region" description="Polar residues" evidence="1">
    <location>
        <begin position="114"/>
        <end position="130"/>
    </location>
</feature>
<reference evidence="4 5" key="1">
    <citation type="submission" date="2020-03" db="EMBL/GenBank/DDBJ databases">
        <title>Draft Genome Sequence of Cudoniella acicularis.</title>
        <authorList>
            <person name="Buettner E."/>
            <person name="Kellner H."/>
        </authorList>
    </citation>
    <scope>NUCLEOTIDE SEQUENCE [LARGE SCALE GENOMIC DNA]</scope>
    <source>
        <strain evidence="4 5">DSM 108380</strain>
    </source>
</reference>
<dbReference type="EMBL" id="JAAMPI010000159">
    <property type="protein sequence ID" value="KAF4634791.1"/>
    <property type="molecule type" value="Genomic_DNA"/>
</dbReference>
<comment type="caution">
    <text evidence="4">The sequence shown here is derived from an EMBL/GenBank/DDBJ whole genome shotgun (WGS) entry which is preliminary data.</text>
</comment>
<feature type="transmembrane region" description="Helical" evidence="2">
    <location>
        <begin position="271"/>
        <end position="291"/>
    </location>
</feature>
<evidence type="ECO:0000256" key="3">
    <source>
        <dbReference type="SAM" id="SignalP"/>
    </source>
</evidence>
<evidence type="ECO:0008006" key="6">
    <source>
        <dbReference type="Google" id="ProtNLM"/>
    </source>
</evidence>
<keyword evidence="2" id="KW-1133">Transmembrane helix</keyword>
<evidence type="ECO:0000256" key="1">
    <source>
        <dbReference type="SAM" id="MobiDB-lite"/>
    </source>
</evidence>
<feature type="region of interest" description="Disordered" evidence="1">
    <location>
        <begin position="114"/>
        <end position="133"/>
    </location>
</feature>
<protein>
    <recommendedName>
        <fullName evidence="6">Extracellular membrane protein CFEM domain-containing protein</fullName>
    </recommendedName>
</protein>
<organism evidence="4 5">
    <name type="scientific">Cudoniella acicularis</name>
    <dbReference type="NCBI Taxonomy" id="354080"/>
    <lineage>
        <taxon>Eukaryota</taxon>
        <taxon>Fungi</taxon>
        <taxon>Dikarya</taxon>
        <taxon>Ascomycota</taxon>
        <taxon>Pezizomycotina</taxon>
        <taxon>Leotiomycetes</taxon>
        <taxon>Helotiales</taxon>
        <taxon>Tricladiaceae</taxon>
        <taxon>Cudoniella</taxon>
    </lineage>
</organism>
<evidence type="ECO:0000313" key="5">
    <source>
        <dbReference type="Proteomes" id="UP000566819"/>
    </source>
</evidence>
<dbReference type="Proteomes" id="UP000566819">
    <property type="component" value="Unassembled WGS sequence"/>
</dbReference>
<keyword evidence="3" id="KW-0732">Signal</keyword>
<feature type="chain" id="PRO_5034760671" description="Extracellular membrane protein CFEM domain-containing protein" evidence="3">
    <location>
        <begin position="20"/>
        <end position="292"/>
    </location>
</feature>
<feature type="signal peptide" evidence="3">
    <location>
        <begin position="1"/>
        <end position="19"/>
    </location>
</feature>
<keyword evidence="5" id="KW-1185">Reference proteome</keyword>
<gene>
    <name evidence="4" type="ORF">G7Y89_g3315</name>
</gene>
<proteinExistence type="predicted"/>
<evidence type="ECO:0000313" key="4">
    <source>
        <dbReference type="EMBL" id="KAF4634791.1"/>
    </source>
</evidence>